<evidence type="ECO:0000313" key="2">
    <source>
        <dbReference type="EMBL" id="PYI67092.1"/>
    </source>
</evidence>
<accession>A0A2V5L8P6</accession>
<dbReference type="AlphaFoldDB" id="A0A2V5L8P6"/>
<feature type="region of interest" description="Disordered" evidence="1">
    <location>
        <begin position="43"/>
        <end position="72"/>
    </location>
</feature>
<dbReference type="Proteomes" id="UP000247832">
    <property type="component" value="Unassembled WGS sequence"/>
</dbReference>
<feature type="compositionally biased region" description="Basic and acidic residues" evidence="1">
    <location>
        <begin position="48"/>
        <end position="66"/>
    </location>
</feature>
<organism evidence="2 3">
    <name type="scientific">Arthrobacter livingstonensis</name>
    <dbReference type="NCBI Taxonomy" id="670078"/>
    <lineage>
        <taxon>Bacteria</taxon>
        <taxon>Bacillati</taxon>
        <taxon>Actinomycetota</taxon>
        <taxon>Actinomycetes</taxon>
        <taxon>Micrococcales</taxon>
        <taxon>Micrococcaceae</taxon>
        <taxon>Arthrobacter</taxon>
    </lineage>
</organism>
<gene>
    <name evidence="2" type="ORF">CVV68_11840</name>
</gene>
<reference evidence="2 3" key="1">
    <citation type="submission" date="2018-05" db="EMBL/GenBank/DDBJ databases">
        <title>Genetic diversity of glacier-inhabiting Cryobacterium bacteria in China and description of Cryobacterium mengkeensis sp. nov. and Arthrobacter glacialis sp. nov.</title>
        <authorList>
            <person name="Liu Q."/>
            <person name="Xin Y.-H."/>
        </authorList>
    </citation>
    <scope>NUCLEOTIDE SEQUENCE [LARGE SCALE GENOMIC DNA]</scope>
    <source>
        <strain evidence="2 3">LI2</strain>
    </source>
</reference>
<name>A0A2V5L8P6_9MICC</name>
<sequence>MVDRAYDGSKHPGQLEEKMPQYWYNVNTRQVEQDAQSGWKELIGPYNTREEAEQAPAKVHERNEDWEAKDDD</sequence>
<comment type="caution">
    <text evidence="2">The sequence shown here is derived from an EMBL/GenBank/DDBJ whole genome shotgun (WGS) entry which is preliminary data.</text>
</comment>
<protein>
    <recommendedName>
        <fullName evidence="4">SPOR domain-containing protein</fullName>
    </recommendedName>
</protein>
<evidence type="ECO:0000256" key="1">
    <source>
        <dbReference type="SAM" id="MobiDB-lite"/>
    </source>
</evidence>
<evidence type="ECO:0008006" key="4">
    <source>
        <dbReference type="Google" id="ProtNLM"/>
    </source>
</evidence>
<evidence type="ECO:0000313" key="3">
    <source>
        <dbReference type="Proteomes" id="UP000247832"/>
    </source>
</evidence>
<dbReference type="EMBL" id="QJVD01000011">
    <property type="protein sequence ID" value="PYI67092.1"/>
    <property type="molecule type" value="Genomic_DNA"/>
</dbReference>
<proteinExistence type="predicted"/>
<keyword evidence="3" id="KW-1185">Reference proteome</keyword>